<dbReference type="SUPFAM" id="SSF56112">
    <property type="entry name" value="Protein kinase-like (PK-like)"/>
    <property type="match status" value="1"/>
</dbReference>
<comment type="caution">
    <text evidence="7">The sequence shown here is derived from an EMBL/GenBank/DDBJ whole genome shotgun (WGS) entry which is preliminary data.</text>
</comment>
<dbReference type="PROSITE" id="PS50011">
    <property type="entry name" value="PROTEIN_KINASE_DOM"/>
    <property type="match status" value="1"/>
</dbReference>
<dbReference type="PROSITE" id="PS00107">
    <property type="entry name" value="PROTEIN_KINASE_ATP"/>
    <property type="match status" value="1"/>
</dbReference>
<dbReference type="EMBL" id="BPVZ01000077">
    <property type="protein sequence ID" value="GKV27906.1"/>
    <property type="molecule type" value="Genomic_DNA"/>
</dbReference>
<dbReference type="InterPro" id="IPR017441">
    <property type="entry name" value="Protein_kinase_ATP_BS"/>
</dbReference>
<gene>
    <name evidence="7" type="ORF">SLEP1_g37024</name>
</gene>
<evidence type="ECO:0000256" key="2">
    <source>
        <dbReference type="ARBA" id="ARBA00022741"/>
    </source>
</evidence>
<keyword evidence="2 5" id="KW-0547">Nucleotide-binding</keyword>
<organism evidence="7 8">
    <name type="scientific">Rubroshorea leprosula</name>
    <dbReference type="NCBI Taxonomy" id="152421"/>
    <lineage>
        <taxon>Eukaryota</taxon>
        <taxon>Viridiplantae</taxon>
        <taxon>Streptophyta</taxon>
        <taxon>Embryophyta</taxon>
        <taxon>Tracheophyta</taxon>
        <taxon>Spermatophyta</taxon>
        <taxon>Magnoliopsida</taxon>
        <taxon>eudicotyledons</taxon>
        <taxon>Gunneridae</taxon>
        <taxon>Pentapetalae</taxon>
        <taxon>rosids</taxon>
        <taxon>malvids</taxon>
        <taxon>Malvales</taxon>
        <taxon>Dipterocarpaceae</taxon>
        <taxon>Rubroshorea</taxon>
    </lineage>
</organism>
<dbReference type="GO" id="GO:0005524">
    <property type="term" value="F:ATP binding"/>
    <property type="evidence" value="ECO:0007669"/>
    <property type="project" value="UniProtKB-UniRule"/>
</dbReference>
<dbReference type="GO" id="GO:0004694">
    <property type="term" value="F:eukaryotic translation initiation factor 2alpha kinase activity"/>
    <property type="evidence" value="ECO:0007669"/>
    <property type="project" value="TreeGrafter"/>
</dbReference>
<protein>
    <recommendedName>
        <fullName evidence="6">Protein kinase domain-containing protein</fullName>
    </recommendedName>
</protein>
<sequence>MFEFLPEGRFLTDFEVDDHLLGSGGFGCVYKCKHKLDLQNYAVKVVKILKKTKKKILREAQFLASVEHQSIVRYYQDAEEEDEIDTDEEEAVFGTEGNLLFSGSVEKGVVSLLFIQMELCHGNLSEKLENLVDNPELAYNWFRQFMEGLSHLHSLGIAHNDLSTKNIFLDKNNNAKIGDLGVAKEVGSTILTEDSLGAELYRAPEKKKGVPINSKMDIFSAGVILYELLYPIKTGFERCLLLQANREKGELPIDGHSGIDLLVKNMVSHHPRERPTASDVLALLPEIKNEFVGSLDRRLRGI</sequence>
<accession>A0AAV5KTD9</accession>
<keyword evidence="1" id="KW-0808">Transferase</keyword>
<proteinExistence type="predicted"/>
<dbReference type="GO" id="GO:0005829">
    <property type="term" value="C:cytosol"/>
    <property type="evidence" value="ECO:0007669"/>
    <property type="project" value="TreeGrafter"/>
</dbReference>
<keyword evidence="8" id="KW-1185">Reference proteome</keyword>
<evidence type="ECO:0000259" key="6">
    <source>
        <dbReference type="PROSITE" id="PS50011"/>
    </source>
</evidence>
<evidence type="ECO:0000256" key="5">
    <source>
        <dbReference type="PROSITE-ProRule" id="PRU10141"/>
    </source>
</evidence>
<keyword evidence="3" id="KW-0418">Kinase</keyword>
<evidence type="ECO:0000313" key="7">
    <source>
        <dbReference type="EMBL" id="GKV27906.1"/>
    </source>
</evidence>
<evidence type="ECO:0000256" key="1">
    <source>
        <dbReference type="ARBA" id="ARBA00022679"/>
    </source>
</evidence>
<dbReference type="Pfam" id="PF00069">
    <property type="entry name" value="Pkinase"/>
    <property type="match status" value="1"/>
</dbReference>
<feature type="domain" description="Protein kinase" evidence="6">
    <location>
        <begin position="15"/>
        <end position="292"/>
    </location>
</feature>
<dbReference type="Gene3D" id="1.10.510.10">
    <property type="entry name" value="Transferase(Phosphotransferase) domain 1"/>
    <property type="match status" value="1"/>
</dbReference>
<dbReference type="InterPro" id="IPR000719">
    <property type="entry name" value="Prot_kinase_dom"/>
</dbReference>
<dbReference type="PANTHER" id="PTHR11042">
    <property type="entry name" value="EUKARYOTIC TRANSLATION INITIATION FACTOR 2-ALPHA KINASE EIF2-ALPHA KINASE -RELATED"/>
    <property type="match status" value="1"/>
</dbReference>
<dbReference type="Proteomes" id="UP001054252">
    <property type="component" value="Unassembled WGS sequence"/>
</dbReference>
<dbReference type="PANTHER" id="PTHR11042:SF136">
    <property type="entry name" value="EIF-2-ALPHA KINASE GCN2"/>
    <property type="match status" value="1"/>
</dbReference>
<dbReference type="InterPro" id="IPR050339">
    <property type="entry name" value="CC_SR_Kinase"/>
</dbReference>
<name>A0AAV5KTD9_9ROSI</name>
<evidence type="ECO:0000256" key="3">
    <source>
        <dbReference type="ARBA" id="ARBA00022777"/>
    </source>
</evidence>
<evidence type="ECO:0000256" key="4">
    <source>
        <dbReference type="ARBA" id="ARBA00022840"/>
    </source>
</evidence>
<keyword evidence="4 5" id="KW-0067">ATP-binding</keyword>
<dbReference type="InterPro" id="IPR011009">
    <property type="entry name" value="Kinase-like_dom_sf"/>
</dbReference>
<dbReference type="Gene3D" id="3.30.200.20">
    <property type="entry name" value="Phosphorylase Kinase, domain 1"/>
    <property type="match status" value="1"/>
</dbReference>
<evidence type="ECO:0000313" key="8">
    <source>
        <dbReference type="Proteomes" id="UP001054252"/>
    </source>
</evidence>
<reference evidence="7 8" key="1">
    <citation type="journal article" date="2021" name="Commun. Biol.">
        <title>The genome of Shorea leprosula (Dipterocarpaceae) highlights the ecological relevance of drought in aseasonal tropical rainforests.</title>
        <authorList>
            <person name="Ng K.K.S."/>
            <person name="Kobayashi M.J."/>
            <person name="Fawcett J.A."/>
            <person name="Hatakeyama M."/>
            <person name="Paape T."/>
            <person name="Ng C.H."/>
            <person name="Ang C.C."/>
            <person name="Tnah L.H."/>
            <person name="Lee C.T."/>
            <person name="Nishiyama T."/>
            <person name="Sese J."/>
            <person name="O'Brien M.J."/>
            <person name="Copetti D."/>
            <person name="Mohd Noor M.I."/>
            <person name="Ong R.C."/>
            <person name="Putra M."/>
            <person name="Sireger I.Z."/>
            <person name="Indrioko S."/>
            <person name="Kosugi Y."/>
            <person name="Izuno A."/>
            <person name="Isagi Y."/>
            <person name="Lee S.L."/>
            <person name="Shimizu K.K."/>
        </authorList>
    </citation>
    <scope>NUCLEOTIDE SEQUENCE [LARGE SCALE GENOMIC DNA]</scope>
    <source>
        <strain evidence="7">214</strain>
    </source>
</reference>
<feature type="binding site" evidence="5">
    <location>
        <position position="44"/>
    </location>
    <ligand>
        <name>ATP</name>
        <dbReference type="ChEBI" id="CHEBI:30616"/>
    </ligand>
</feature>
<dbReference type="AlphaFoldDB" id="A0AAV5KTD9"/>
<dbReference type="GO" id="GO:0005634">
    <property type="term" value="C:nucleus"/>
    <property type="evidence" value="ECO:0007669"/>
    <property type="project" value="TreeGrafter"/>
</dbReference>